<dbReference type="PANTHER" id="PTHR43384:SF6">
    <property type="entry name" value="SEPTUM SITE-DETERMINING PROTEIN MIND HOMOLOG, CHLOROPLASTIC"/>
    <property type="match status" value="1"/>
</dbReference>
<organism evidence="4 5">
    <name type="scientific">Halomicrobium zhouii</name>
    <dbReference type="NCBI Taxonomy" id="767519"/>
    <lineage>
        <taxon>Archaea</taxon>
        <taxon>Methanobacteriati</taxon>
        <taxon>Methanobacteriota</taxon>
        <taxon>Stenosarchaea group</taxon>
        <taxon>Halobacteria</taxon>
        <taxon>Halobacteriales</taxon>
        <taxon>Haloarculaceae</taxon>
        <taxon>Halomicrobium</taxon>
    </lineage>
</organism>
<protein>
    <submittedName>
        <fullName evidence="4">Septum site-determining protein MinD</fullName>
    </submittedName>
</protein>
<dbReference type="SUPFAM" id="SSF52540">
    <property type="entry name" value="P-loop containing nucleoside triphosphate hydrolases"/>
    <property type="match status" value="1"/>
</dbReference>
<gene>
    <name evidence="4" type="ORF">SAMN05216559_3234</name>
</gene>
<evidence type="ECO:0000256" key="2">
    <source>
        <dbReference type="ARBA" id="ARBA00022840"/>
    </source>
</evidence>
<dbReference type="STRING" id="767519.SAMN05216559_3234"/>
<proteinExistence type="predicted"/>
<dbReference type="Gene3D" id="3.40.50.300">
    <property type="entry name" value="P-loop containing nucleotide triphosphate hydrolases"/>
    <property type="match status" value="1"/>
</dbReference>
<evidence type="ECO:0000259" key="3">
    <source>
        <dbReference type="Pfam" id="PF01656"/>
    </source>
</evidence>
<evidence type="ECO:0000256" key="1">
    <source>
        <dbReference type="ARBA" id="ARBA00022741"/>
    </source>
</evidence>
<evidence type="ECO:0000313" key="4">
    <source>
        <dbReference type="EMBL" id="SFS07511.1"/>
    </source>
</evidence>
<dbReference type="OrthoDB" id="238619at2157"/>
<dbReference type="Pfam" id="PF01656">
    <property type="entry name" value="CbiA"/>
    <property type="match status" value="1"/>
</dbReference>
<dbReference type="EMBL" id="FOZK01000003">
    <property type="protein sequence ID" value="SFS07511.1"/>
    <property type="molecule type" value="Genomic_DNA"/>
</dbReference>
<keyword evidence="2" id="KW-0067">ATP-binding</keyword>
<dbReference type="GO" id="GO:0051782">
    <property type="term" value="P:negative regulation of cell division"/>
    <property type="evidence" value="ECO:0007669"/>
    <property type="project" value="TreeGrafter"/>
</dbReference>
<keyword evidence="5" id="KW-1185">Reference proteome</keyword>
<evidence type="ECO:0000313" key="5">
    <source>
        <dbReference type="Proteomes" id="UP000199062"/>
    </source>
</evidence>
<name>A0A1I6LVL4_9EURY</name>
<dbReference type="RefSeq" id="WP_089817578.1">
    <property type="nucleotide sequence ID" value="NZ_FOZK01000003.1"/>
</dbReference>
<dbReference type="PANTHER" id="PTHR43384">
    <property type="entry name" value="SEPTUM SITE-DETERMINING PROTEIN MIND HOMOLOG, CHLOROPLASTIC-RELATED"/>
    <property type="match status" value="1"/>
</dbReference>
<accession>A0A1I6LVL4</accession>
<dbReference type="GO" id="GO:0009898">
    <property type="term" value="C:cytoplasmic side of plasma membrane"/>
    <property type="evidence" value="ECO:0007669"/>
    <property type="project" value="TreeGrafter"/>
</dbReference>
<reference evidence="4 5" key="1">
    <citation type="submission" date="2016-10" db="EMBL/GenBank/DDBJ databases">
        <authorList>
            <person name="de Groot N.N."/>
        </authorList>
    </citation>
    <scope>NUCLEOTIDE SEQUENCE [LARGE SCALE GENOMIC DNA]</scope>
    <source>
        <strain evidence="4 5">CGMCC 1.10457</strain>
    </source>
</reference>
<feature type="domain" description="CobQ/CobB/MinD/ParA nucleotide binding" evidence="3">
    <location>
        <begin position="2"/>
        <end position="165"/>
    </location>
</feature>
<sequence length="208" mass="20673">MIAVAGGKGGCGKTTTTACLARALADAGSDPVVVDADVGMPDLHVVAGARLDAGLATLASGAPVSKAVQSTLELPGVRLVANGPEQSDDLATALDRLQTLADPVLVDTAAGASPAVATPLRAADATIVVSTPTPQSLEDAAKTAAMARALDAPVVGSVVTRSDGSVDPGRLLDCPTLGHVPSVPDPLADDRVRAAYADVCESLPKRNI</sequence>
<dbReference type="GO" id="GO:0005829">
    <property type="term" value="C:cytosol"/>
    <property type="evidence" value="ECO:0007669"/>
    <property type="project" value="TreeGrafter"/>
</dbReference>
<dbReference type="GO" id="GO:0005524">
    <property type="term" value="F:ATP binding"/>
    <property type="evidence" value="ECO:0007669"/>
    <property type="project" value="UniProtKB-KW"/>
</dbReference>
<dbReference type="InterPro" id="IPR027417">
    <property type="entry name" value="P-loop_NTPase"/>
</dbReference>
<dbReference type="InterPro" id="IPR050625">
    <property type="entry name" value="ParA/MinD_ATPase"/>
</dbReference>
<dbReference type="AlphaFoldDB" id="A0A1I6LVL4"/>
<dbReference type="GO" id="GO:0016887">
    <property type="term" value="F:ATP hydrolysis activity"/>
    <property type="evidence" value="ECO:0007669"/>
    <property type="project" value="TreeGrafter"/>
</dbReference>
<dbReference type="InterPro" id="IPR002586">
    <property type="entry name" value="CobQ/CobB/MinD/ParA_Nub-bd_dom"/>
</dbReference>
<keyword evidence="1" id="KW-0547">Nucleotide-binding</keyword>
<dbReference type="Proteomes" id="UP000199062">
    <property type="component" value="Unassembled WGS sequence"/>
</dbReference>